<gene>
    <name evidence="1" type="ORF">CLUMA_CG014658</name>
</gene>
<protein>
    <submittedName>
        <fullName evidence="1">CLUMA_CG014658, isoform A</fullName>
    </submittedName>
</protein>
<dbReference type="EMBL" id="CVRI01000055">
    <property type="protein sequence ID" value="CRL00977.1"/>
    <property type="molecule type" value="Genomic_DNA"/>
</dbReference>
<dbReference type="AlphaFoldDB" id="A0A1J1IR55"/>
<name>A0A1J1IR55_9DIPT</name>
<evidence type="ECO:0000313" key="2">
    <source>
        <dbReference type="Proteomes" id="UP000183832"/>
    </source>
</evidence>
<proteinExistence type="predicted"/>
<sequence length="60" mass="6787">MPSSFSFVVISPSDVGMEENGKCNKAINLPLFKGCYGITLFSHVNVRRMNEWVRKFAFGE</sequence>
<organism evidence="1 2">
    <name type="scientific">Clunio marinus</name>
    <dbReference type="NCBI Taxonomy" id="568069"/>
    <lineage>
        <taxon>Eukaryota</taxon>
        <taxon>Metazoa</taxon>
        <taxon>Ecdysozoa</taxon>
        <taxon>Arthropoda</taxon>
        <taxon>Hexapoda</taxon>
        <taxon>Insecta</taxon>
        <taxon>Pterygota</taxon>
        <taxon>Neoptera</taxon>
        <taxon>Endopterygota</taxon>
        <taxon>Diptera</taxon>
        <taxon>Nematocera</taxon>
        <taxon>Chironomoidea</taxon>
        <taxon>Chironomidae</taxon>
        <taxon>Clunio</taxon>
    </lineage>
</organism>
<accession>A0A1J1IR55</accession>
<keyword evidence="2" id="KW-1185">Reference proteome</keyword>
<evidence type="ECO:0000313" key="1">
    <source>
        <dbReference type="EMBL" id="CRL00977.1"/>
    </source>
</evidence>
<reference evidence="1 2" key="1">
    <citation type="submission" date="2015-04" db="EMBL/GenBank/DDBJ databases">
        <authorList>
            <person name="Syromyatnikov M.Y."/>
            <person name="Popov V.N."/>
        </authorList>
    </citation>
    <scope>NUCLEOTIDE SEQUENCE [LARGE SCALE GENOMIC DNA]</scope>
</reference>
<dbReference type="Proteomes" id="UP000183832">
    <property type="component" value="Unassembled WGS sequence"/>
</dbReference>